<evidence type="ECO:0000256" key="3">
    <source>
        <dbReference type="ARBA" id="ARBA00048132"/>
    </source>
</evidence>
<name>A0A848L7W1_9ACTN</name>
<comment type="catalytic activity">
    <reaction evidence="3">
        <text>[thioredoxin]-dithiol + NADP(+) = [thioredoxin]-disulfide + NADPH + H(+)</text>
        <dbReference type="Rhea" id="RHEA:20345"/>
        <dbReference type="Rhea" id="RHEA-COMP:10698"/>
        <dbReference type="Rhea" id="RHEA-COMP:10700"/>
        <dbReference type="ChEBI" id="CHEBI:15378"/>
        <dbReference type="ChEBI" id="CHEBI:29950"/>
        <dbReference type="ChEBI" id="CHEBI:50058"/>
        <dbReference type="ChEBI" id="CHEBI:57783"/>
        <dbReference type="ChEBI" id="CHEBI:58349"/>
        <dbReference type="EC" id="1.8.1.9"/>
    </reaction>
</comment>
<dbReference type="Gene3D" id="3.50.50.60">
    <property type="entry name" value="FAD/NAD(P)-binding domain"/>
    <property type="match status" value="2"/>
</dbReference>
<dbReference type="Pfam" id="PF07992">
    <property type="entry name" value="Pyr_redox_2"/>
    <property type="match status" value="1"/>
</dbReference>
<dbReference type="GO" id="GO:0004791">
    <property type="term" value="F:thioredoxin-disulfide reductase (NADPH) activity"/>
    <property type="evidence" value="ECO:0007669"/>
    <property type="project" value="UniProtKB-EC"/>
</dbReference>
<keyword evidence="6" id="KW-1185">Reference proteome</keyword>
<dbReference type="Proteomes" id="UP000550729">
    <property type="component" value="Unassembled WGS sequence"/>
</dbReference>
<protein>
    <submittedName>
        <fullName evidence="5">NAD(P)/FAD-dependent oxidoreductase</fullName>
    </submittedName>
</protein>
<evidence type="ECO:0000256" key="1">
    <source>
        <dbReference type="ARBA" id="ARBA00022630"/>
    </source>
</evidence>
<dbReference type="RefSeq" id="WP_170197062.1">
    <property type="nucleotide sequence ID" value="NZ_JABBNB010000037.1"/>
</dbReference>
<gene>
    <name evidence="5" type="ORF">HH308_25400</name>
</gene>
<dbReference type="EMBL" id="JABBNB010000037">
    <property type="protein sequence ID" value="NMO04561.1"/>
    <property type="molecule type" value="Genomic_DNA"/>
</dbReference>
<dbReference type="PRINTS" id="PR00368">
    <property type="entry name" value="FADPNR"/>
</dbReference>
<dbReference type="PRINTS" id="PR00469">
    <property type="entry name" value="PNDRDTASEII"/>
</dbReference>
<evidence type="ECO:0000313" key="6">
    <source>
        <dbReference type="Proteomes" id="UP000550729"/>
    </source>
</evidence>
<accession>A0A848L7W1</accession>
<organism evidence="5 6">
    <name type="scientific">Gordonia asplenii</name>
    <dbReference type="NCBI Taxonomy" id="2725283"/>
    <lineage>
        <taxon>Bacteria</taxon>
        <taxon>Bacillati</taxon>
        <taxon>Actinomycetota</taxon>
        <taxon>Actinomycetes</taxon>
        <taxon>Mycobacteriales</taxon>
        <taxon>Gordoniaceae</taxon>
        <taxon>Gordonia</taxon>
    </lineage>
</organism>
<feature type="domain" description="FAD/NAD(P)-binding" evidence="4">
    <location>
        <begin position="11"/>
        <end position="279"/>
    </location>
</feature>
<dbReference type="InterPro" id="IPR050097">
    <property type="entry name" value="Ferredoxin-NADP_redctase_2"/>
</dbReference>
<keyword evidence="1" id="KW-0285">Flavoprotein</keyword>
<reference evidence="5 6" key="1">
    <citation type="submission" date="2020-04" db="EMBL/GenBank/DDBJ databases">
        <title>Gordonia sp. nov. TBRC 11910.</title>
        <authorList>
            <person name="Suriyachadkun C."/>
        </authorList>
    </citation>
    <scope>NUCLEOTIDE SEQUENCE [LARGE SCALE GENOMIC DNA]</scope>
    <source>
        <strain evidence="5 6">TBRC 11910</strain>
    </source>
</reference>
<dbReference type="InterPro" id="IPR036188">
    <property type="entry name" value="FAD/NAD-bd_sf"/>
</dbReference>
<keyword evidence="2" id="KW-0560">Oxidoreductase</keyword>
<evidence type="ECO:0000313" key="5">
    <source>
        <dbReference type="EMBL" id="NMO04561.1"/>
    </source>
</evidence>
<comment type="caution">
    <text evidence="5">The sequence shown here is derived from an EMBL/GenBank/DDBJ whole genome shotgun (WGS) entry which is preliminary data.</text>
</comment>
<sequence length="315" mass="32412">MNASREDQSADVVVVGGGSAGLSAAIALARSLRSVIVVDAGQPRNAPADHAHNVLGREGVSPLDLLAAGRTEALGYGVEFVDAEVTAATRSADRFVLTTASGREIRSRRLILATGLTDVLPDVDGVRECWGATVLHCPYCHGYEVRGQRIAILATGPMAVHQALLFGQLSDDVTMFAHTADLDEAARGQLAAVGIAVVDGEVARLAHDGRLVGAVVLADGTEHGVDAVVVGPRFEARADIYRRLGGEVSDHPMGTFVETDLMRKTAVDGVWAAGNITDLSAMVSASSGSGVMAGAAVNADLVAEEAASALVASQV</sequence>
<evidence type="ECO:0000256" key="2">
    <source>
        <dbReference type="ARBA" id="ARBA00023002"/>
    </source>
</evidence>
<dbReference type="PANTHER" id="PTHR48105">
    <property type="entry name" value="THIOREDOXIN REDUCTASE 1-RELATED-RELATED"/>
    <property type="match status" value="1"/>
</dbReference>
<dbReference type="InterPro" id="IPR023753">
    <property type="entry name" value="FAD/NAD-binding_dom"/>
</dbReference>
<proteinExistence type="predicted"/>
<evidence type="ECO:0000259" key="4">
    <source>
        <dbReference type="Pfam" id="PF07992"/>
    </source>
</evidence>
<dbReference type="AlphaFoldDB" id="A0A848L7W1"/>
<dbReference type="SUPFAM" id="SSF51905">
    <property type="entry name" value="FAD/NAD(P)-binding domain"/>
    <property type="match status" value="1"/>
</dbReference>